<dbReference type="GeneID" id="77811747"/>
<organism evidence="7 8">
    <name type="scientific">Puccinia triticina</name>
    <dbReference type="NCBI Taxonomy" id="208348"/>
    <lineage>
        <taxon>Eukaryota</taxon>
        <taxon>Fungi</taxon>
        <taxon>Dikarya</taxon>
        <taxon>Basidiomycota</taxon>
        <taxon>Pucciniomycotina</taxon>
        <taxon>Pucciniomycetes</taxon>
        <taxon>Pucciniales</taxon>
        <taxon>Pucciniaceae</taxon>
        <taxon>Puccinia</taxon>
    </lineage>
</organism>
<sequence>MKGDVWYRNRLSFSFKKLAHNTRRREPTNISSSGEKMALTFGNTSKYRLSKRIGNGSFGEIYLGHNIQTGEEVAIKLESVTAGHPVLPQEAHVYRHVTGMVGVPTLRWFGVQHGYSALVLDMLGPSLEDLFNYCNRSFSLKTVLLIAEQLLCRLEQIHSRGFLHRDIKPENFLLGLGRRANQFFIIDFGLSKRYRDASSLDHIPYAENLTLTGTARYASMRTHQGIEQSRRDDLVSLSYMLIYFMRGSLPWQGVTAETKEKRYKKILGVKQSTAVEALCHGLPSEFEFLVSYANSLRFMDKPDYGLLRGIFRDLFIRRSFTYDRKFDWDVRMHHTGQVSVPTIEQLNSRNGKTRALPKPVLPPMVHLDSMSIVAGPAHDVWARDRM</sequence>
<dbReference type="InterPro" id="IPR011009">
    <property type="entry name" value="Kinase-like_dom_sf"/>
</dbReference>
<dbReference type="EMBL" id="CP110427">
    <property type="protein sequence ID" value="WAQ86537.1"/>
    <property type="molecule type" value="Genomic_DNA"/>
</dbReference>
<protein>
    <recommendedName>
        <fullName evidence="1">non-specific serine/threonine protein kinase</fullName>
        <ecNumber evidence="1">2.7.11.1</ecNumber>
    </recommendedName>
</protein>
<feature type="domain" description="Protein kinase" evidence="6">
    <location>
        <begin position="47"/>
        <end position="316"/>
    </location>
</feature>
<evidence type="ECO:0000256" key="4">
    <source>
        <dbReference type="PROSITE-ProRule" id="PRU10141"/>
    </source>
</evidence>
<evidence type="ECO:0000313" key="7">
    <source>
        <dbReference type="EMBL" id="WAQ86537.1"/>
    </source>
</evidence>
<evidence type="ECO:0000313" key="8">
    <source>
        <dbReference type="Proteomes" id="UP001164743"/>
    </source>
</evidence>
<keyword evidence="5" id="KW-0808">Transferase</keyword>
<keyword evidence="3 4" id="KW-0067">ATP-binding</keyword>
<dbReference type="EC" id="2.7.11.1" evidence="1"/>
<gene>
    <name evidence="7" type="ORF">PtA15_7A263</name>
</gene>
<evidence type="ECO:0000256" key="2">
    <source>
        <dbReference type="ARBA" id="ARBA00022741"/>
    </source>
</evidence>
<dbReference type="InterPro" id="IPR017441">
    <property type="entry name" value="Protein_kinase_ATP_BS"/>
</dbReference>
<reference evidence="7" key="1">
    <citation type="submission" date="2022-10" db="EMBL/GenBank/DDBJ databases">
        <title>Puccinia triticina Genome sequencing and assembly.</title>
        <authorList>
            <person name="Li C."/>
        </authorList>
    </citation>
    <scope>NUCLEOTIDE SEQUENCE</scope>
    <source>
        <strain evidence="7">Pt15</strain>
    </source>
</reference>
<proteinExistence type="inferred from homology"/>
<keyword evidence="2 4" id="KW-0547">Nucleotide-binding</keyword>
<keyword evidence="5" id="KW-0723">Serine/threonine-protein kinase</keyword>
<dbReference type="SUPFAM" id="SSF56112">
    <property type="entry name" value="Protein kinase-like (PK-like)"/>
    <property type="match status" value="1"/>
</dbReference>
<dbReference type="PROSITE" id="PS50011">
    <property type="entry name" value="PROTEIN_KINASE_DOM"/>
    <property type="match status" value="1"/>
</dbReference>
<evidence type="ECO:0000259" key="6">
    <source>
        <dbReference type="PROSITE" id="PS50011"/>
    </source>
</evidence>
<dbReference type="PANTHER" id="PTHR11909">
    <property type="entry name" value="CASEIN KINASE-RELATED"/>
    <property type="match status" value="1"/>
</dbReference>
<keyword evidence="8" id="KW-1185">Reference proteome</keyword>
<dbReference type="CDD" id="cd14016">
    <property type="entry name" value="STKc_CK1"/>
    <property type="match status" value="1"/>
</dbReference>
<dbReference type="SMART" id="SM00220">
    <property type="entry name" value="S_TKc"/>
    <property type="match status" value="1"/>
</dbReference>
<evidence type="ECO:0000256" key="1">
    <source>
        <dbReference type="ARBA" id="ARBA00012513"/>
    </source>
</evidence>
<dbReference type="Gene3D" id="1.10.510.10">
    <property type="entry name" value="Transferase(Phosphotransferase) domain 1"/>
    <property type="match status" value="1"/>
</dbReference>
<dbReference type="RefSeq" id="XP_053022092.1">
    <property type="nucleotide sequence ID" value="XM_053170852.1"/>
</dbReference>
<dbReference type="InterPro" id="IPR050235">
    <property type="entry name" value="CK1_Ser-Thr_kinase"/>
</dbReference>
<dbReference type="PROSITE" id="PS00108">
    <property type="entry name" value="PROTEIN_KINASE_ST"/>
    <property type="match status" value="1"/>
</dbReference>
<dbReference type="Pfam" id="PF00069">
    <property type="entry name" value="Pkinase"/>
    <property type="match status" value="1"/>
</dbReference>
<evidence type="ECO:0000256" key="3">
    <source>
        <dbReference type="ARBA" id="ARBA00022840"/>
    </source>
</evidence>
<dbReference type="InterPro" id="IPR008271">
    <property type="entry name" value="Ser/Thr_kinase_AS"/>
</dbReference>
<accession>A0ABY7CRD6</accession>
<dbReference type="InterPro" id="IPR000719">
    <property type="entry name" value="Prot_kinase_dom"/>
</dbReference>
<keyword evidence="5" id="KW-0418">Kinase</keyword>
<feature type="binding site" evidence="4">
    <location>
        <position position="76"/>
    </location>
    <ligand>
        <name>ATP</name>
        <dbReference type="ChEBI" id="CHEBI:30616"/>
    </ligand>
</feature>
<dbReference type="PROSITE" id="PS00107">
    <property type="entry name" value="PROTEIN_KINASE_ATP"/>
    <property type="match status" value="1"/>
</dbReference>
<dbReference type="Proteomes" id="UP001164743">
    <property type="component" value="Chromosome 7A"/>
</dbReference>
<name>A0ABY7CRD6_9BASI</name>
<evidence type="ECO:0000256" key="5">
    <source>
        <dbReference type="RuleBase" id="RU000304"/>
    </source>
</evidence>
<comment type="similarity">
    <text evidence="5">Belongs to the protein kinase superfamily.</text>
</comment>